<sequence length="179" mass="20904">MRTDFIDAMQNKGLKIDRYGRCGLAPPECDGVDKQQHPCVVELLRPYKFYIALENSNCIDYVTEKFYESLISRMTVPIVLKRKTYVDIGAPPTSFIALDDFETLDDMIKFVNELSEYICIVESLHSYRAIPEHNDETGFCELCRRLQMNSLGYTSYPDVRQWHANNQCDNYYGNHYLKK</sequence>
<accession>A0A158PJ58</accession>
<dbReference type="STRING" id="334426.A0A158PJ58"/>
<dbReference type="PANTHER" id="PTHR48438">
    <property type="entry name" value="ALPHA-(1,3)-FUCOSYLTRANSFERASE C-RELATED"/>
    <property type="match status" value="1"/>
</dbReference>
<dbReference type="GO" id="GO:0008417">
    <property type="term" value="F:fucosyltransferase activity"/>
    <property type="evidence" value="ECO:0007669"/>
    <property type="project" value="InterPro"/>
</dbReference>
<comment type="subcellular location">
    <subcellularLocation>
        <location evidence="1">Golgi apparatus membrane</location>
        <topology evidence="1">Single-pass type II membrane protein</topology>
    </subcellularLocation>
    <subcellularLocation>
        <location evidence="7">Golgi apparatus</location>
        <location evidence="7">Golgi stack membrane</location>
        <topology evidence="7">Single-pass type II membrane protein</topology>
    </subcellularLocation>
</comment>
<dbReference type="InterPro" id="IPR038577">
    <property type="entry name" value="GT10-like_C_sf"/>
</dbReference>
<keyword evidence="10" id="KW-1185">Reference proteome</keyword>
<dbReference type="Proteomes" id="UP000267027">
    <property type="component" value="Unassembled WGS sequence"/>
</dbReference>
<dbReference type="InterPro" id="IPR055270">
    <property type="entry name" value="Glyco_tran_10_C"/>
</dbReference>
<dbReference type="InterPro" id="IPR001503">
    <property type="entry name" value="Glyco_trans_10"/>
</dbReference>
<keyword evidence="5 7" id="KW-0808">Transferase</keyword>
<evidence type="ECO:0000256" key="3">
    <source>
        <dbReference type="ARBA" id="ARBA00008919"/>
    </source>
</evidence>
<reference evidence="11" key="1">
    <citation type="submission" date="2016-04" db="UniProtKB">
        <authorList>
            <consortium name="WormBaseParasite"/>
        </authorList>
    </citation>
    <scope>IDENTIFICATION</scope>
</reference>
<organism evidence="11">
    <name type="scientific">Angiostrongylus costaricensis</name>
    <name type="common">Nematode worm</name>
    <dbReference type="NCBI Taxonomy" id="334426"/>
    <lineage>
        <taxon>Eukaryota</taxon>
        <taxon>Metazoa</taxon>
        <taxon>Ecdysozoa</taxon>
        <taxon>Nematoda</taxon>
        <taxon>Chromadorea</taxon>
        <taxon>Rhabditida</taxon>
        <taxon>Rhabditina</taxon>
        <taxon>Rhabditomorpha</taxon>
        <taxon>Strongyloidea</taxon>
        <taxon>Metastrongylidae</taxon>
        <taxon>Angiostrongylus</taxon>
    </lineage>
</organism>
<comment type="pathway">
    <text evidence="2">Protein modification; protein glycosylation.</text>
</comment>
<dbReference type="GO" id="GO:0000139">
    <property type="term" value="C:Golgi membrane"/>
    <property type="evidence" value="ECO:0007669"/>
    <property type="project" value="UniProtKB-SubCell"/>
</dbReference>
<dbReference type="PANTHER" id="PTHR48438:SF1">
    <property type="entry name" value="ALPHA-(1,3)-FUCOSYLTRANSFERASE C-RELATED"/>
    <property type="match status" value="1"/>
</dbReference>
<evidence type="ECO:0000313" key="11">
    <source>
        <dbReference type="WBParaSite" id="ACOC_0000836001-mRNA-1"/>
    </source>
</evidence>
<keyword evidence="7" id="KW-0812">Transmembrane</keyword>
<dbReference type="GO" id="GO:0032580">
    <property type="term" value="C:Golgi cisterna membrane"/>
    <property type="evidence" value="ECO:0007669"/>
    <property type="project" value="UniProtKB-SubCell"/>
</dbReference>
<gene>
    <name evidence="9" type="ORF">ACOC_LOCUS8361</name>
</gene>
<dbReference type="Pfam" id="PF00852">
    <property type="entry name" value="Glyco_transf_10"/>
    <property type="match status" value="1"/>
</dbReference>
<keyword evidence="6 7" id="KW-0333">Golgi apparatus</keyword>
<evidence type="ECO:0000259" key="8">
    <source>
        <dbReference type="Pfam" id="PF00852"/>
    </source>
</evidence>
<dbReference type="WBParaSite" id="ACOC_0000836001-mRNA-1">
    <property type="protein sequence ID" value="ACOC_0000836001-mRNA-1"/>
    <property type="gene ID" value="ACOC_0000836001"/>
</dbReference>
<evidence type="ECO:0000256" key="6">
    <source>
        <dbReference type="ARBA" id="ARBA00023034"/>
    </source>
</evidence>
<proteinExistence type="inferred from homology"/>
<evidence type="ECO:0000256" key="2">
    <source>
        <dbReference type="ARBA" id="ARBA00004922"/>
    </source>
</evidence>
<dbReference type="OrthoDB" id="5912041at2759"/>
<reference evidence="9 10" key="2">
    <citation type="submission" date="2018-11" db="EMBL/GenBank/DDBJ databases">
        <authorList>
            <consortium name="Pathogen Informatics"/>
        </authorList>
    </citation>
    <scope>NUCLEOTIDE SEQUENCE [LARGE SCALE GENOMIC DNA]</scope>
    <source>
        <strain evidence="9 10">Costa Rica</strain>
    </source>
</reference>
<dbReference type="EMBL" id="UYYA01004147">
    <property type="protein sequence ID" value="VDM59946.1"/>
    <property type="molecule type" value="Genomic_DNA"/>
</dbReference>
<evidence type="ECO:0000256" key="1">
    <source>
        <dbReference type="ARBA" id="ARBA00004323"/>
    </source>
</evidence>
<dbReference type="UniPathway" id="UPA00378"/>
<comment type="similarity">
    <text evidence="3 7">Belongs to the glycosyltransferase 10 family.</text>
</comment>
<evidence type="ECO:0000256" key="4">
    <source>
        <dbReference type="ARBA" id="ARBA00022676"/>
    </source>
</evidence>
<keyword evidence="4 7" id="KW-0328">Glycosyltransferase</keyword>
<evidence type="ECO:0000256" key="7">
    <source>
        <dbReference type="RuleBase" id="RU003832"/>
    </source>
</evidence>
<evidence type="ECO:0000313" key="9">
    <source>
        <dbReference type="EMBL" id="VDM59946.1"/>
    </source>
</evidence>
<keyword evidence="7" id="KW-0472">Membrane</keyword>
<protein>
    <recommendedName>
        <fullName evidence="7">Fucosyltransferase</fullName>
        <ecNumber evidence="7">2.4.1.-</ecNumber>
    </recommendedName>
</protein>
<evidence type="ECO:0000313" key="10">
    <source>
        <dbReference type="Proteomes" id="UP000267027"/>
    </source>
</evidence>
<feature type="domain" description="Fucosyltransferase C-terminal" evidence="8">
    <location>
        <begin position="2"/>
        <end position="162"/>
    </location>
</feature>
<dbReference type="SUPFAM" id="SSF53756">
    <property type="entry name" value="UDP-Glycosyltransferase/glycogen phosphorylase"/>
    <property type="match status" value="1"/>
</dbReference>
<dbReference type="Gene3D" id="3.40.50.11660">
    <property type="entry name" value="Glycosyl transferase family 10, C-terminal domain"/>
    <property type="match status" value="1"/>
</dbReference>
<dbReference type="AlphaFoldDB" id="A0A158PJ58"/>
<dbReference type="EC" id="2.4.1.-" evidence="7"/>
<evidence type="ECO:0000256" key="5">
    <source>
        <dbReference type="ARBA" id="ARBA00022679"/>
    </source>
</evidence>
<name>A0A158PJ58_ANGCS</name>
<dbReference type="OMA" id="YICIVES"/>